<comment type="caution">
    <text evidence="2">The sequence shown here is derived from an EMBL/GenBank/DDBJ whole genome shotgun (WGS) entry which is preliminary data.</text>
</comment>
<feature type="compositionally biased region" description="Basic and acidic residues" evidence="1">
    <location>
        <begin position="12"/>
        <end position="24"/>
    </location>
</feature>
<gene>
    <name evidence="2" type="ORF">Tco_0728261</name>
</gene>
<dbReference type="EMBL" id="BQNB010010521">
    <property type="protein sequence ID" value="GJS78380.1"/>
    <property type="molecule type" value="Genomic_DNA"/>
</dbReference>
<feature type="region of interest" description="Disordered" evidence="1">
    <location>
        <begin position="114"/>
        <end position="142"/>
    </location>
</feature>
<dbReference type="Proteomes" id="UP001151760">
    <property type="component" value="Unassembled WGS sequence"/>
</dbReference>
<feature type="compositionally biased region" description="Basic residues" evidence="1">
    <location>
        <begin position="52"/>
        <end position="64"/>
    </location>
</feature>
<organism evidence="2 3">
    <name type="scientific">Tanacetum coccineum</name>
    <dbReference type="NCBI Taxonomy" id="301880"/>
    <lineage>
        <taxon>Eukaryota</taxon>
        <taxon>Viridiplantae</taxon>
        <taxon>Streptophyta</taxon>
        <taxon>Embryophyta</taxon>
        <taxon>Tracheophyta</taxon>
        <taxon>Spermatophyta</taxon>
        <taxon>Magnoliopsida</taxon>
        <taxon>eudicotyledons</taxon>
        <taxon>Gunneridae</taxon>
        <taxon>Pentapetalae</taxon>
        <taxon>asterids</taxon>
        <taxon>campanulids</taxon>
        <taxon>Asterales</taxon>
        <taxon>Asteraceae</taxon>
        <taxon>Asteroideae</taxon>
        <taxon>Anthemideae</taxon>
        <taxon>Anthemidinae</taxon>
        <taxon>Tanacetum</taxon>
    </lineage>
</organism>
<proteinExistence type="predicted"/>
<sequence>MVARKPTTIEGGQKKTASEADKPKKPTPVKKPTPAKHSKHMKEKTTQPPPIKKIHKGKVAKILKGKSSLQLVDEDEEVQHEPEPQIENDEYNLQRGIHMSLESFQAPVGEVAIREPTSVRDTPSPPNAETGVEAEMSDSESDTKILNVGEEKGEDVFNTVVLEERIVELDEGQAGSDPGNTLES</sequence>
<feature type="compositionally biased region" description="Basic residues" evidence="1">
    <location>
        <begin position="25"/>
        <end position="42"/>
    </location>
</feature>
<accession>A0ABQ4YLI3</accession>
<reference evidence="2" key="1">
    <citation type="journal article" date="2022" name="Int. J. Mol. Sci.">
        <title>Draft Genome of Tanacetum Coccineum: Genomic Comparison of Closely Related Tanacetum-Family Plants.</title>
        <authorList>
            <person name="Yamashiro T."/>
            <person name="Shiraishi A."/>
            <person name="Nakayama K."/>
            <person name="Satake H."/>
        </authorList>
    </citation>
    <scope>NUCLEOTIDE SEQUENCE</scope>
</reference>
<protein>
    <submittedName>
        <fullName evidence="2">Uncharacterized protein</fullName>
    </submittedName>
</protein>
<feature type="compositionally biased region" description="Acidic residues" evidence="1">
    <location>
        <begin position="72"/>
        <end position="87"/>
    </location>
</feature>
<evidence type="ECO:0000313" key="3">
    <source>
        <dbReference type="Proteomes" id="UP001151760"/>
    </source>
</evidence>
<keyword evidence="3" id="KW-1185">Reference proteome</keyword>
<evidence type="ECO:0000256" key="1">
    <source>
        <dbReference type="SAM" id="MobiDB-lite"/>
    </source>
</evidence>
<reference evidence="2" key="2">
    <citation type="submission" date="2022-01" db="EMBL/GenBank/DDBJ databases">
        <authorList>
            <person name="Yamashiro T."/>
            <person name="Shiraishi A."/>
            <person name="Satake H."/>
            <person name="Nakayama K."/>
        </authorList>
    </citation>
    <scope>NUCLEOTIDE SEQUENCE</scope>
</reference>
<evidence type="ECO:0000313" key="2">
    <source>
        <dbReference type="EMBL" id="GJS78380.1"/>
    </source>
</evidence>
<name>A0ABQ4YLI3_9ASTR</name>
<feature type="region of interest" description="Disordered" evidence="1">
    <location>
        <begin position="1"/>
        <end position="87"/>
    </location>
</feature>